<feature type="compositionally biased region" description="Polar residues" evidence="1">
    <location>
        <begin position="161"/>
        <end position="170"/>
    </location>
</feature>
<gene>
    <name evidence="2" type="ORF">HYFRA_00013540</name>
</gene>
<dbReference type="EMBL" id="CAJVRL010000101">
    <property type="protein sequence ID" value="CAG8960661.1"/>
    <property type="molecule type" value="Genomic_DNA"/>
</dbReference>
<protein>
    <submittedName>
        <fullName evidence="2">Uncharacterized protein</fullName>
    </submittedName>
</protein>
<organism evidence="2 3">
    <name type="scientific">Hymenoscyphus fraxineus</name>
    <dbReference type="NCBI Taxonomy" id="746836"/>
    <lineage>
        <taxon>Eukaryota</taxon>
        <taxon>Fungi</taxon>
        <taxon>Dikarya</taxon>
        <taxon>Ascomycota</taxon>
        <taxon>Pezizomycotina</taxon>
        <taxon>Leotiomycetes</taxon>
        <taxon>Helotiales</taxon>
        <taxon>Helotiaceae</taxon>
        <taxon>Hymenoscyphus</taxon>
    </lineage>
</organism>
<sequence>MSQRPIVVWPPNLPDPFILPCSKKLSEREIWDHITLIPYIDYVLCPICIPALTTRPNIDAQGIPGTQIQDNSGGYSGTLEQLAQELQRAKDQGDDVSWIQRLIDAETWRRGDYELARESMFPIEQKKKRLELEEQQRQEEQQKQQQHPVAQMHQYMTRQLGAQSATQNQMVYDLRARGGRNRRIYDDDDDDDDEENAPTIARKPRFG</sequence>
<feature type="region of interest" description="Disordered" evidence="1">
    <location>
        <begin position="161"/>
        <end position="207"/>
    </location>
</feature>
<name>A0A9N9L8X3_9HELO</name>
<feature type="compositionally biased region" description="Basic and acidic residues" evidence="1">
    <location>
        <begin position="131"/>
        <end position="142"/>
    </location>
</feature>
<feature type="compositionally biased region" description="Acidic residues" evidence="1">
    <location>
        <begin position="186"/>
        <end position="196"/>
    </location>
</feature>
<evidence type="ECO:0000313" key="2">
    <source>
        <dbReference type="EMBL" id="CAG8960661.1"/>
    </source>
</evidence>
<reference evidence="2" key="1">
    <citation type="submission" date="2021-07" db="EMBL/GenBank/DDBJ databases">
        <authorList>
            <person name="Durling M."/>
        </authorList>
    </citation>
    <scope>NUCLEOTIDE SEQUENCE</scope>
</reference>
<evidence type="ECO:0000313" key="3">
    <source>
        <dbReference type="Proteomes" id="UP000696280"/>
    </source>
</evidence>
<accession>A0A9N9L8X3</accession>
<feature type="region of interest" description="Disordered" evidence="1">
    <location>
        <begin position="131"/>
        <end position="150"/>
    </location>
</feature>
<keyword evidence="3" id="KW-1185">Reference proteome</keyword>
<dbReference type="Proteomes" id="UP000696280">
    <property type="component" value="Unassembled WGS sequence"/>
</dbReference>
<dbReference type="AlphaFoldDB" id="A0A9N9L8X3"/>
<evidence type="ECO:0000256" key="1">
    <source>
        <dbReference type="SAM" id="MobiDB-lite"/>
    </source>
</evidence>
<proteinExistence type="predicted"/>
<comment type="caution">
    <text evidence="2">The sequence shown here is derived from an EMBL/GenBank/DDBJ whole genome shotgun (WGS) entry which is preliminary data.</text>
</comment>